<gene>
    <name evidence="1" type="ORF">MA16_Dca000141</name>
</gene>
<dbReference type="AlphaFoldDB" id="A0A2I0WT15"/>
<reference evidence="1 2" key="2">
    <citation type="journal article" date="2017" name="Nature">
        <title>The Apostasia genome and the evolution of orchids.</title>
        <authorList>
            <person name="Zhang G.Q."/>
            <person name="Liu K.W."/>
            <person name="Li Z."/>
            <person name="Lohaus R."/>
            <person name="Hsiao Y.Y."/>
            <person name="Niu S.C."/>
            <person name="Wang J.Y."/>
            <person name="Lin Y.C."/>
            <person name="Xu Q."/>
            <person name="Chen L.J."/>
            <person name="Yoshida K."/>
            <person name="Fujiwara S."/>
            <person name="Wang Z.W."/>
            <person name="Zhang Y.Q."/>
            <person name="Mitsuda N."/>
            <person name="Wang M."/>
            <person name="Liu G.H."/>
            <person name="Pecoraro L."/>
            <person name="Huang H.X."/>
            <person name="Xiao X.J."/>
            <person name="Lin M."/>
            <person name="Wu X.Y."/>
            <person name="Wu W.L."/>
            <person name="Chen Y.Y."/>
            <person name="Chang S.B."/>
            <person name="Sakamoto S."/>
            <person name="Ohme-Takagi M."/>
            <person name="Yagi M."/>
            <person name="Zeng S.J."/>
            <person name="Shen C.Y."/>
            <person name="Yeh C.M."/>
            <person name="Luo Y.B."/>
            <person name="Tsai W.C."/>
            <person name="Van de Peer Y."/>
            <person name="Liu Z.J."/>
        </authorList>
    </citation>
    <scope>NUCLEOTIDE SEQUENCE [LARGE SCALE GENOMIC DNA]</scope>
    <source>
        <tissue evidence="1">The whole plant</tissue>
    </source>
</reference>
<dbReference type="Proteomes" id="UP000233837">
    <property type="component" value="Unassembled WGS sequence"/>
</dbReference>
<protein>
    <submittedName>
        <fullName evidence="1">Uncharacterized protein</fullName>
    </submittedName>
</protein>
<dbReference type="EMBL" id="KZ502442">
    <property type="protein sequence ID" value="PKU78798.1"/>
    <property type="molecule type" value="Genomic_DNA"/>
</dbReference>
<proteinExistence type="predicted"/>
<name>A0A2I0WT15_9ASPA</name>
<reference evidence="1 2" key="1">
    <citation type="journal article" date="2016" name="Sci. Rep.">
        <title>The Dendrobium catenatum Lindl. genome sequence provides insights into polysaccharide synthase, floral development and adaptive evolution.</title>
        <authorList>
            <person name="Zhang G.Q."/>
            <person name="Xu Q."/>
            <person name="Bian C."/>
            <person name="Tsai W.C."/>
            <person name="Yeh C.M."/>
            <person name="Liu K.W."/>
            <person name="Yoshida K."/>
            <person name="Zhang L.S."/>
            <person name="Chang S.B."/>
            <person name="Chen F."/>
            <person name="Shi Y."/>
            <person name="Su Y.Y."/>
            <person name="Zhang Y.Q."/>
            <person name="Chen L.J."/>
            <person name="Yin Y."/>
            <person name="Lin M."/>
            <person name="Huang H."/>
            <person name="Deng H."/>
            <person name="Wang Z.W."/>
            <person name="Zhu S.L."/>
            <person name="Zhao X."/>
            <person name="Deng C."/>
            <person name="Niu S.C."/>
            <person name="Huang J."/>
            <person name="Wang M."/>
            <person name="Liu G.H."/>
            <person name="Yang H.J."/>
            <person name="Xiao X.J."/>
            <person name="Hsiao Y.Y."/>
            <person name="Wu W.L."/>
            <person name="Chen Y.Y."/>
            <person name="Mitsuda N."/>
            <person name="Ohme-Takagi M."/>
            <person name="Luo Y.B."/>
            <person name="Van de Peer Y."/>
            <person name="Liu Z.J."/>
        </authorList>
    </citation>
    <scope>NUCLEOTIDE SEQUENCE [LARGE SCALE GENOMIC DNA]</scope>
    <source>
        <tissue evidence="1">The whole plant</tissue>
    </source>
</reference>
<evidence type="ECO:0000313" key="2">
    <source>
        <dbReference type="Proteomes" id="UP000233837"/>
    </source>
</evidence>
<evidence type="ECO:0000313" key="1">
    <source>
        <dbReference type="EMBL" id="PKU78798.1"/>
    </source>
</evidence>
<keyword evidence="2" id="KW-1185">Reference proteome</keyword>
<sequence>MSKPFEEAYELIEEMAIDNFQWPGDRVNPKRIVEIYESDSLLILTAQVVVVFKKLNTIWISSGSISESYMQLEDQDLTFIGDSGV</sequence>
<accession>A0A2I0WT15</accession>
<organism evidence="1 2">
    <name type="scientific">Dendrobium catenatum</name>
    <dbReference type="NCBI Taxonomy" id="906689"/>
    <lineage>
        <taxon>Eukaryota</taxon>
        <taxon>Viridiplantae</taxon>
        <taxon>Streptophyta</taxon>
        <taxon>Embryophyta</taxon>
        <taxon>Tracheophyta</taxon>
        <taxon>Spermatophyta</taxon>
        <taxon>Magnoliopsida</taxon>
        <taxon>Liliopsida</taxon>
        <taxon>Asparagales</taxon>
        <taxon>Orchidaceae</taxon>
        <taxon>Epidendroideae</taxon>
        <taxon>Malaxideae</taxon>
        <taxon>Dendrobiinae</taxon>
        <taxon>Dendrobium</taxon>
    </lineage>
</organism>